<dbReference type="GO" id="GO:0031012">
    <property type="term" value="C:extracellular matrix"/>
    <property type="evidence" value="ECO:0007669"/>
    <property type="project" value="TreeGrafter"/>
</dbReference>
<gene>
    <name evidence="1" type="primary">Acey_s0102.g3432</name>
    <name evidence="1" type="ORF">Y032_0102g3432</name>
</gene>
<sequence>MILSEVTSTYLNKLKPSTADSFDGIPQIVYKKCALALYKPLTHIFYISLLLGEVPDLCETAIITFIPKLSPAMHVLNFTPISIIPTPSEVLQKIVREKLEAWFNQFHVNPDEQHGFRAGLSTLTDLVDSLHDWNLALNMGCAVDVIYVDLTKAFVKVNHNYYKELSLWGFQGNS</sequence>
<dbReference type="GO" id="GO:0007508">
    <property type="term" value="P:larval heart development"/>
    <property type="evidence" value="ECO:0007669"/>
    <property type="project" value="TreeGrafter"/>
</dbReference>
<comment type="caution">
    <text evidence="1">The sequence shown here is derived from an EMBL/GenBank/DDBJ whole genome shotgun (WGS) entry which is preliminary data.</text>
</comment>
<evidence type="ECO:0000313" key="2">
    <source>
        <dbReference type="Proteomes" id="UP000024635"/>
    </source>
</evidence>
<dbReference type="OrthoDB" id="426210at2759"/>
<dbReference type="EMBL" id="JARK01001438">
    <property type="protein sequence ID" value="EYC02018.1"/>
    <property type="molecule type" value="Genomic_DNA"/>
</dbReference>
<evidence type="ECO:0008006" key="3">
    <source>
        <dbReference type="Google" id="ProtNLM"/>
    </source>
</evidence>
<dbReference type="Proteomes" id="UP000024635">
    <property type="component" value="Unassembled WGS sequence"/>
</dbReference>
<proteinExistence type="predicted"/>
<dbReference type="PANTHER" id="PTHR33395">
    <property type="entry name" value="TRANSCRIPTASE, PUTATIVE-RELATED-RELATED"/>
    <property type="match status" value="1"/>
</dbReference>
<keyword evidence="2" id="KW-1185">Reference proteome</keyword>
<dbReference type="GO" id="GO:0061343">
    <property type="term" value="P:cell adhesion involved in heart morphogenesis"/>
    <property type="evidence" value="ECO:0007669"/>
    <property type="project" value="TreeGrafter"/>
</dbReference>
<evidence type="ECO:0000313" key="1">
    <source>
        <dbReference type="EMBL" id="EYC02018.1"/>
    </source>
</evidence>
<reference evidence="2" key="1">
    <citation type="journal article" date="2015" name="Nat. Genet.">
        <title>The genome and transcriptome of the zoonotic hookworm Ancylostoma ceylanicum identify infection-specific gene families.</title>
        <authorList>
            <person name="Schwarz E.M."/>
            <person name="Hu Y."/>
            <person name="Antoshechkin I."/>
            <person name="Miller M.M."/>
            <person name="Sternberg P.W."/>
            <person name="Aroian R.V."/>
        </authorList>
    </citation>
    <scope>NUCLEOTIDE SEQUENCE</scope>
    <source>
        <strain evidence="2">HY135</strain>
    </source>
</reference>
<dbReference type="AlphaFoldDB" id="A0A016THD8"/>
<name>A0A016THD8_9BILA</name>
<protein>
    <recommendedName>
        <fullName evidence="3">Reverse transcriptase domain-containing protein</fullName>
    </recommendedName>
</protein>
<organism evidence="1 2">
    <name type="scientific">Ancylostoma ceylanicum</name>
    <dbReference type="NCBI Taxonomy" id="53326"/>
    <lineage>
        <taxon>Eukaryota</taxon>
        <taxon>Metazoa</taxon>
        <taxon>Ecdysozoa</taxon>
        <taxon>Nematoda</taxon>
        <taxon>Chromadorea</taxon>
        <taxon>Rhabditida</taxon>
        <taxon>Rhabditina</taxon>
        <taxon>Rhabditomorpha</taxon>
        <taxon>Strongyloidea</taxon>
        <taxon>Ancylostomatidae</taxon>
        <taxon>Ancylostomatinae</taxon>
        <taxon>Ancylostoma</taxon>
    </lineage>
</organism>
<dbReference type="PANTHER" id="PTHR33395:SF21">
    <property type="entry name" value="PERICARDIN"/>
    <property type="match status" value="1"/>
</dbReference>
<accession>A0A016THD8</accession>